<gene>
    <name evidence="1" type="ORF">HUJ06_025563</name>
</gene>
<accession>A0A822XUQ6</accession>
<organism evidence="1 2">
    <name type="scientific">Nelumbo nucifera</name>
    <name type="common">Sacred lotus</name>
    <dbReference type="NCBI Taxonomy" id="4432"/>
    <lineage>
        <taxon>Eukaryota</taxon>
        <taxon>Viridiplantae</taxon>
        <taxon>Streptophyta</taxon>
        <taxon>Embryophyta</taxon>
        <taxon>Tracheophyta</taxon>
        <taxon>Spermatophyta</taxon>
        <taxon>Magnoliopsida</taxon>
        <taxon>Proteales</taxon>
        <taxon>Nelumbonaceae</taxon>
        <taxon>Nelumbo</taxon>
    </lineage>
</organism>
<comment type="caution">
    <text evidence="1">The sequence shown here is derived from an EMBL/GenBank/DDBJ whole genome shotgun (WGS) entry which is preliminary data.</text>
</comment>
<reference evidence="1 2" key="1">
    <citation type="journal article" date="2020" name="Mol. Biol. Evol.">
        <title>Distinct Expression and Methylation Patterns for Genes with Different Fates following a Single Whole-Genome Duplication in Flowering Plants.</title>
        <authorList>
            <person name="Shi T."/>
            <person name="Rahmani R.S."/>
            <person name="Gugger P.F."/>
            <person name="Wang M."/>
            <person name="Li H."/>
            <person name="Zhang Y."/>
            <person name="Li Z."/>
            <person name="Wang Q."/>
            <person name="Van de Peer Y."/>
            <person name="Marchal K."/>
            <person name="Chen J."/>
        </authorList>
    </citation>
    <scope>NUCLEOTIDE SEQUENCE [LARGE SCALE GENOMIC DNA]</scope>
    <source>
        <tissue evidence="1">Leaf</tissue>
    </source>
</reference>
<proteinExistence type="predicted"/>
<dbReference type="AlphaFoldDB" id="A0A822XUQ6"/>
<protein>
    <submittedName>
        <fullName evidence="1">Uncharacterized protein</fullName>
    </submittedName>
</protein>
<dbReference type="EMBL" id="DUZY01000001">
    <property type="protein sequence ID" value="DAD24100.1"/>
    <property type="molecule type" value="Genomic_DNA"/>
</dbReference>
<evidence type="ECO:0000313" key="2">
    <source>
        <dbReference type="Proteomes" id="UP000607653"/>
    </source>
</evidence>
<sequence>MKSLKHSGFGEMELLRSGDHALLLMNHARDRFVLVFDDLGFIGEEGLGFCWFSTVSSLAMMSTSSLSACFPSNAQGVEKARLPHVVNLYCHQSAIATCN</sequence>
<keyword evidence="2" id="KW-1185">Reference proteome</keyword>
<name>A0A822XUQ6_NELNU</name>
<evidence type="ECO:0000313" key="1">
    <source>
        <dbReference type="EMBL" id="DAD24100.1"/>
    </source>
</evidence>
<dbReference type="Proteomes" id="UP000607653">
    <property type="component" value="Unassembled WGS sequence"/>
</dbReference>